<protein>
    <submittedName>
        <fullName evidence="1">Uncharacterized protein</fullName>
    </submittedName>
</protein>
<dbReference type="AlphaFoldDB" id="A0A0D3C372"/>
<reference evidence="1 2" key="1">
    <citation type="journal article" date="2014" name="Genome Biol.">
        <title>Transcriptome and methylome profiling reveals relics of genome dominance in the mesopolyploid Brassica oleracea.</title>
        <authorList>
            <person name="Parkin I.A."/>
            <person name="Koh C."/>
            <person name="Tang H."/>
            <person name="Robinson S.J."/>
            <person name="Kagale S."/>
            <person name="Clarke W.E."/>
            <person name="Town C.D."/>
            <person name="Nixon J."/>
            <person name="Krishnakumar V."/>
            <person name="Bidwell S.L."/>
            <person name="Denoeud F."/>
            <person name="Belcram H."/>
            <person name="Links M.G."/>
            <person name="Just J."/>
            <person name="Clarke C."/>
            <person name="Bender T."/>
            <person name="Huebert T."/>
            <person name="Mason A.S."/>
            <person name="Pires J.C."/>
            <person name="Barker G."/>
            <person name="Moore J."/>
            <person name="Walley P.G."/>
            <person name="Manoli S."/>
            <person name="Batley J."/>
            <person name="Edwards D."/>
            <person name="Nelson M.N."/>
            <person name="Wang X."/>
            <person name="Paterson A.H."/>
            <person name="King G."/>
            <person name="Bancroft I."/>
            <person name="Chalhoub B."/>
            <person name="Sharpe A.G."/>
        </authorList>
    </citation>
    <scope>NUCLEOTIDE SEQUENCE</scope>
    <source>
        <strain evidence="1 2">cv. TO1000</strain>
    </source>
</reference>
<sequence>MEVNILPGAGVGHVVLLVGGGARVTIPPGNGFTIIVNPVAGGAMGAAGGAMGAAGGAMGAAVANENIAAITADIVQHSVNNTLSTTQILHMLRVDNTFEVHEDFVPEPTATGLFLYAMGISRGAMGKRDTKEVVYVSSGWYKTNFLLGALGKRRSINMFNRLGIEMTLVWQLQNSVEVFASLYLWSEPVSTIKADGSLKKVKLLDKFIIEISEHPSVKREFGAAVVVMRHRRRVAAHPEHVPFETVVCRRYLINGDPRFLLHYLQEDEDNAFEEEPAPAIPIQPVVQLLL</sequence>
<proteinExistence type="predicted"/>
<dbReference type="Proteomes" id="UP000032141">
    <property type="component" value="Chromosome C4"/>
</dbReference>
<dbReference type="EnsemblPlants" id="Bo4g173460.1">
    <property type="protein sequence ID" value="Bo4g173460.1"/>
    <property type="gene ID" value="Bo4g173460"/>
</dbReference>
<dbReference type="Gramene" id="Bo4g173460.1">
    <property type="protein sequence ID" value="Bo4g173460.1"/>
    <property type="gene ID" value="Bo4g173460"/>
</dbReference>
<reference evidence="1" key="2">
    <citation type="submission" date="2015-03" db="UniProtKB">
        <authorList>
            <consortium name="EnsemblPlants"/>
        </authorList>
    </citation>
    <scope>IDENTIFICATION</scope>
</reference>
<accession>A0A0D3C372</accession>
<organism evidence="1 2">
    <name type="scientific">Brassica oleracea var. oleracea</name>
    <dbReference type="NCBI Taxonomy" id="109376"/>
    <lineage>
        <taxon>Eukaryota</taxon>
        <taxon>Viridiplantae</taxon>
        <taxon>Streptophyta</taxon>
        <taxon>Embryophyta</taxon>
        <taxon>Tracheophyta</taxon>
        <taxon>Spermatophyta</taxon>
        <taxon>Magnoliopsida</taxon>
        <taxon>eudicotyledons</taxon>
        <taxon>Gunneridae</taxon>
        <taxon>Pentapetalae</taxon>
        <taxon>rosids</taxon>
        <taxon>malvids</taxon>
        <taxon>Brassicales</taxon>
        <taxon>Brassicaceae</taxon>
        <taxon>Brassiceae</taxon>
        <taxon>Brassica</taxon>
    </lineage>
</organism>
<keyword evidence="2" id="KW-1185">Reference proteome</keyword>
<evidence type="ECO:0000313" key="2">
    <source>
        <dbReference type="Proteomes" id="UP000032141"/>
    </source>
</evidence>
<evidence type="ECO:0000313" key="1">
    <source>
        <dbReference type="EnsemblPlants" id="Bo4g173460.1"/>
    </source>
</evidence>
<dbReference type="HOGENOM" id="CLU_960905_0_0_1"/>
<name>A0A0D3C372_BRAOL</name>